<gene>
    <name evidence="4" type="ORF">IAA61_05760</name>
</gene>
<protein>
    <submittedName>
        <fullName evidence="4">4'-phosphopantetheinyl transferase superfamily protein</fullName>
    </submittedName>
</protein>
<dbReference type="InterPro" id="IPR037143">
    <property type="entry name" value="4-PPantetheinyl_Trfase_dom_sf"/>
</dbReference>
<dbReference type="GO" id="GO:0005829">
    <property type="term" value="C:cytosol"/>
    <property type="evidence" value="ECO:0007669"/>
    <property type="project" value="TreeGrafter"/>
</dbReference>
<evidence type="ECO:0000313" key="5">
    <source>
        <dbReference type="Proteomes" id="UP000824109"/>
    </source>
</evidence>
<evidence type="ECO:0000256" key="2">
    <source>
        <dbReference type="ARBA" id="ARBA00022679"/>
    </source>
</evidence>
<feature type="domain" description="4'-phosphopantetheinyl transferase" evidence="3">
    <location>
        <begin position="108"/>
        <end position="174"/>
    </location>
</feature>
<dbReference type="SUPFAM" id="SSF56214">
    <property type="entry name" value="4'-phosphopantetheinyl transferase"/>
    <property type="match status" value="2"/>
</dbReference>
<sequence>MKIHELRREGAYVCWANISGVDPGDTRGFSERRIKKLEGIRNENEKRRSAGAELMLIHAVTALFPDCAPPVAYDADENGKPYFKEIDGAYFSLSHSGEYAVCAVSGKPVGVDIQALRRLNEGIVKRCFTESERGRLTDDASFTALWARKEAVSKAVGLGIQIGFSDIDVLGSEARYGGGRYSVEDIDCRDEGYRMALSRLI</sequence>
<dbReference type="InterPro" id="IPR050559">
    <property type="entry name" value="P-Pant_transferase_sf"/>
</dbReference>
<accession>A0A9D1MBN5</accession>
<dbReference type="Proteomes" id="UP000824109">
    <property type="component" value="Unassembled WGS sequence"/>
</dbReference>
<dbReference type="EMBL" id="DVNB01000059">
    <property type="protein sequence ID" value="HIU57301.1"/>
    <property type="molecule type" value="Genomic_DNA"/>
</dbReference>
<organism evidence="4 5">
    <name type="scientific">Candidatus Ornithomonoglobus merdipullorum</name>
    <dbReference type="NCBI Taxonomy" id="2840895"/>
    <lineage>
        <taxon>Bacteria</taxon>
        <taxon>Bacillati</taxon>
        <taxon>Bacillota</taxon>
        <taxon>Clostridia</taxon>
        <taxon>Candidatus Ornithomonoglobus</taxon>
    </lineage>
</organism>
<evidence type="ECO:0000259" key="3">
    <source>
        <dbReference type="Pfam" id="PF01648"/>
    </source>
</evidence>
<keyword evidence="2 4" id="KW-0808">Transferase</keyword>
<dbReference type="GO" id="GO:0019878">
    <property type="term" value="P:lysine biosynthetic process via aminoadipic acid"/>
    <property type="evidence" value="ECO:0007669"/>
    <property type="project" value="TreeGrafter"/>
</dbReference>
<dbReference type="GO" id="GO:0008897">
    <property type="term" value="F:holo-[acyl-carrier-protein] synthase activity"/>
    <property type="evidence" value="ECO:0007669"/>
    <property type="project" value="InterPro"/>
</dbReference>
<comment type="similarity">
    <text evidence="1">Belongs to the P-Pant transferase superfamily. Gsp/Sfp/HetI/AcpT family.</text>
</comment>
<name>A0A9D1MBN5_9FIRM</name>
<dbReference type="Gene3D" id="3.90.470.20">
    <property type="entry name" value="4'-phosphopantetheinyl transferase domain"/>
    <property type="match status" value="2"/>
</dbReference>
<reference evidence="4" key="2">
    <citation type="journal article" date="2021" name="PeerJ">
        <title>Extensive microbial diversity within the chicken gut microbiome revealed by metagenomics and culture.</title>
        <authorList>
            <person name="Gilroy R."/>
            <person name="Ravi A."/>
            <person name="Getino M."/>
            <person name="Pursley I."/>
            <person name="Horton D.L."/>
            <person name="Alikhan N.F."/>
            <person name="Baker D."/>
            <person name="Gharbi K."/>
            <person name="Hall N."/>
            <person name="Watson M."/>
            <person name="Adriaenssens E.M."/>
            <person name="Foster-Nyarko E."/>
            <person name="Jarju S."/>
            <person name="Secka A."/>
            <person name="Antonio M."/>
            <person name="Oren A."/>
            <person name="Chaudhuri R.R."/>
            <person name="La Ragione R."/>
            <person name="Hildebrand F."/>
            <person name="Pallen M.J."/>
        </authorList>
    </citation>
    <scope>NUCLEOTIDE SEQUENCE</scope>
    <source>
        <strain evidence="4">USAMLcec3-3695</strain>
    </source>
</reference>
<comment type="caution">
    <text evidence="4">The sequence shown here is derived from an EMBL/GenBank/DDBJ whole genome shotgun (WGS) entry which is preliminary data.</text>
</comment>
<dbReference type="Pfam" id="PF01648">
    <property type="entry name" value="ACPS"/>
    <property type="match status" value="1"/>
</dbReference>
<reference evidence="4" key="1">
    <citation type="submission" date="2020-10" db="EMBL/GenBank/DDBJ databases">
        <authorList>
            <person name="Gilroy R."/>
        </authorList>
    </citation>
    <scope>NUCLEOTIDE SEQUENCE</scope>
    <source>
        <strain evidence="4">USAMLcec3-3695</strain>
    </source>
</reference>
<dbReference type="GO" id="GO:0000287">
    <property type="term" value="F:magnesium ion binding"/>
    <property type="evidence" value="ECO:0007669"/>
    <property type="project" value="InterPro"/>
</dbReference>
<proteinExistence type="inferred from homology"/>
<evidence type="ECO:0000313" key="4">
    <source>
        <dbReference type="EMBL" id="HIU57301.1"/>
    </source>
</evidence>
<dbReference type="PANTHER" id="PTHR12215">
    <property type="entry name" value="PHOSPHOPANTETHEINE TRANSFERASE"/>
    <property type="match status" value="1"/>
</dbReference>
<evidence type="ECO:0000256" key="1">
    <source>
        <dbReference type="ARBA" id="ARBA00010990"/>
    </source>
</evidence>
<dbReference type="PANTHER" id="PTHR12215:SF10">
    <property type="entry name" value="L-AMINOADIPATE-SEMIALDEHYDE DEHYDROGENASE-PHOSPHOPANTETHEINYL TRANSFERASE"/>
    <property type="match status" value="1"/>
</dbReference>
<dbReference type="InterPro" id="IPR008278">
    <property type="entry name" value="4-PPantetheinyl_Trfase_dom"/>
</dbReference>
<dbReference type="AlphaFoldDB" id="A0A9D1MBN5"/>